<dbReference type="Proteomes" id="UP000789375">
    <property type="component" value="Unassembled WGS sequence"/>
</dbReference>
<dbReference type="AlphaFoldDB" id="A0A9N8ZKN8"/>
<sequence length="85" mass="9742">MSILSNFFQIMASSIDEKEEIEKGINDEKNRTRVIALAVREAVAVAFGVNQPDWDAACRNILQNHLLTEQEKSTIIELLKQRERN</sequence>
<evidence type="ECO:0000313" key="1">
    <source>
        <dbReference type="EMBL" id="CAG8499341.1"/>
    </source>
</evidence>
<keyword evidence="2" id="KW-1185">Reference proteome</keyword>
<gene>
    <name evidence="1" type="ORF">FMOSSE_LOCUS3953</name>
</gene>
<comment type="caution">
    <text evidence="1">The sequence shown here is derived from an EMBL/GenBank/DDBJ whole genome shotgun (WGS) entry which is preliminary data.</text>
</comment>
<accession>A0A9N8ZKN8</accession>
<dbReference type="EMBL" id="CAJVPP010000632">
    <property type="protein sequence ID" value="CAG8499341.1"/>
    <property type="molecule type" value="Genomic_DNA"/>
</dbReference>
<organism evidence="1 2">
    <name type="scientific">Funneliformis mosseae</name>
    <name type="common">Endomycorrhizal fungus</name>
    <name type="synonym">Glomus mosseae</name>
    <dbReference type="NCBI Taxonomy" id="27381"/>
    <lineage>
        <taxon>Eukaryota</taxon>
        <taxon>Fungi</taxon>
        <taxon>Fungi incertae sedis</taxon>
        <taxon>Mucoromycota</taxon>
        <taxon>Glomeromycotina</taxon>
        <taxon>Glomeromycetes</taxon>
        <taxon>Glomerales</taxon>
        <taxon>Glomeraceae</taxon>
        <taxon>Funneliformis</taxon>
    </lineage>
</organism>
<protein>
    <submittedName>
        <fullName evidence="1">12017_t:CDS:1</fullName>
    </submittedName>
</protein>
<proteinExistence type="predicted"/>
<name>A0A9N8ZKN8_FUNMO</name>
<evidence type="ECO:0000313" key="2">
    <source>
        <dbReference type="Proteomes" id="UP000789375"/>
    </source>
</evidence>
<reference evidence="1" key="1">
    <citation type="submission" date="2021-06" db="EMBL/GenBank/DDBJ databases">
        <authorList>
            <person name="Kallberg Y."/>
            <person name="Tangrot J."/>
            <person name="Rosling A."/>
        </authorList>
    </citation>
    <scope>NUCLEOTIDE SEQUENCE</scope>
    <source>
        <strain evidence="1">87-6 pot B 2015</strain>
    </source>
</reference>